<protein>
    <submittedName>
        <fullName evidence="5">WD40-repeat-containing domain protein</fullName>
    </submittedName>
</protein>
<dbReference type="CDD" id="cd00200">
    <property type="entry name" value="WD40"/>
    <property type="match status" value="1"/>
</dbReference>
<dbReference type="SUPFAM" id="SSF50978">
    <property type="entry name" value="WD40 repeat-like"/>
    <property type="match status" value="1"/>
</dbReference>
<keyword evidence="2" id="KW-0677">Repeat</keyword>
<dbReference type="Pfam" id="PF00400">
    <property type="entry name" value="WD40"/>
    <property type="match status" value="8"/>
</dbReference>
<feature type="repeat" description="WD" evidence="3">
    <location>
        <begin position="185"/>
        <end position="214"/>
    </location>
</feature>
<dbReference type="PRINTS" id="PR00320">
    <property type="entry name" value="GPROTEINBRPT"/>
</dbReference>
<feature type="repeat" description="WD" evidence="3">
    <location>
        <begin position="355"/>
        <end position="376"/>
    </location>
</feature>
<feature type="compositionally biased region" description="Acidic residues" evidence="4">
    <location>
        <begin position="11"/>
        <end position="24"/>
    </location>
</feature>
<evidence type="ECO:0000256" key="4">
    <source>
        <dbReference type="SAM" id="MobiDB-lite"/>
    </source>
</evidence>
<dbReference type="EMBL" id="JAFCMP010000190">
    <property type="protein sequence ID" value="KAG5183771.1"/>
    <property type="molecule type" value="Genomic_DNA"/>
</dbReference>
<dbReference type="AlphaFoldDB" id="A0A835YY67"/>
<feature type="repeat" description="WD" evidence="3">
    <location>
        <begin position="132"/>
        <end position="164"/>
    </location>
</feature>
<dbReference type="InterPro" id="IPR001680">
    <property type="entry name" value="WD40_rpt"/>
</dbReference>
<proteinExistence type="predicted"/>
<comment type="caution">
    <text evidence="5">The sequence shown here is derived from an EMBL/GenBank/DDBJ whole genome shotgun (WGS) entry which is preliminary data.</text>
</comment>
<dbReference type="OrthoDB" id="10261640at2759"/>
<feature type="region of interest" description="Disordered" evidence="4">
    <location>
        <begin position="487"/>
        <end position="517"/>
    </location>
</feature>
<feature type="region of interest" description="Disordered" evidence="4">
    <location>
        <begin position="1"/>
        <end position="63"/>
    </location>
</feature>
<keyword evidence="1 3" id="KW-0853">WD repeat</keyword>
<dbReference type="Proteomes" id="UP000664859">
    <property type="component" value="Unassembled WGS sequence"/>
</dbReference>
<dbReference type="PANTHER" id="PTHR19857">
    <property type="entry name" value="MITOCHONDRIAL DIVISION PROTEIN 1-RELATED"/>
    <property type="match status" value="1"/>
</dbReference>
<feature type="compositionally biased region" description="Acidic residues" evidence="4">
    <location>
        <begin position="32"/>
        <end position="63"/>
    </location>
</feature>
<dbReference type="PROSITE" id="PS50294">
    <property type="entry name" value="WD_REPEATS_REGION"/>
    <property type="match status" value="2"/>
</dbReference>
<feature type="repeat" description="WD" evidence="3">
    <location>
        <begin position="215"/>
        <end position="256"/>
    </location>
</feature>
<dbReference type="PROSITE" id="PS50082">
    <property type="entry name" value="WD_REPEATS_2"/>
    <property type="match status" value="6"/>
</dbReference>
<keyword evidence="6" id="KW-1185">Reference proteome</keyword>
<evidence type="ECO:0000256" key="1">
    <source>
        <dbReference type="ARBA" id="ARBA00022574"/>
    </source>
</evidence>
<accession>A0A835YY67</accession>
<dbReference type="PROSITE" id="PS00678">
    <property type="entry name" value="WD_REPEATS_1"/>
    <property type="match status" value="1"/>
</dbReference>
<gene>
    <name evidence="5" type="ORF">JKP88DRAFT_348589</name>
</gene>
<feature type="repeat" description="WD" evidence="3">
    <location>
        <begin position="394"/>
        <end position="435"/>
    </location>
</feature>
<reference evidence="5" key="1">
    <citation type="submission" date="2021-02" db="EMBL/GenBank/DDBJ databases">
        <title>First Annotated Genome of the Yellow-green Alga Tribonema minus.</title>
        <authorList>
            <person name="Mahan K.M."/>
        </authorList>
    </citation>
    <scope>NUCLEOTIDE SEQUENCE</scope>
    <source>
        <strain evidence="5">UTEX B ZZ1240</strain>
    </source>
</reference>
<evidence type="ECO:0000313" key="6">
    <source>
        <dbReference type="Proteomes" id="UP000664859"/>
    </source>
</evidence>
<dbReference type="InterPro" id="IPR036322">
    <property type="entry name" value="WD40_repeat_dom_sf"/>
</dbReference>
<evidence type="ECO:0000313" key="5">
    <source>
        <dbReference type="EMBL" id="KAG5183771.1"/>
    </source>
</evidence>
<feature type="repeat" description="WD" evidence="3">
    <location>
        <begin position="86"/>
        <end position="128"/>
    </location>
</feature>
<dbReference type="PANTHER" id="PTHR19857:SF8">
    <property type="entry name" value="ANGIO-ASSOCIATED MIGRATORY CELL PROTEIN"/>
    <property type="match status" value="1"/>
</dbReference>
<dbReference type="InterPro" id="IPR020472">
    <property type="entry name" value="WD40_PAC1"/>
</dbReference>
<sequence>MSSFIVRDPDGAADEPAADAEAQDEVSSMAGDDNDEAFIDPSDVIEEYDVGDEPPPADDSDDELLQAEGAAADGAPPPPDQSSATFSGHGDVVYCIAVNPAKPTQFLTGGGDDRGFLWTLSADGDVSQCHELGGHTDTVGSVAFSCDGALAATGGYDGRVQIWDSATGALKFCLEGPDDVEWATWHPKGAVVLAGGGDGSVWMWLAATGECMRVFAGHEGRVNAGAFTSSGKAVVTGGEDGSVRVWAPKSGECRHAFKGHGFHEGPVTCLAVHPDPEQAHLVLSGSEDGTARLVHAQTKRVLATFVHSANVAAAAAAAGAATSGDGADGGDDAMEAEASFSVEAVGFCAVRPWCATGGADGNLKIWDLQSGLCRHTCRHPAGIWDLQSGLCRHTCRHPAGVTRLRWHPRLPTLYTACADGALRAWDALSGACARTYTGHRDMALDLDLYVSEGSTGWIAAASDDGTAKVFNIEVDAPPAPAAAVPALRSTVPQRTAPARTGCGGSAQPPRGARQHGD</sequence>
<dbReference type="InterPro" id="IPR015943">
    <property type="entry name" value="WD40/YVTN_repeat-like_dom_sf"/>
</dbReference>
<evidence type="ECO:0000256" key="2">
    <source>
        <dbReference type="ARBA" id="ARBA00022737"/>
    </source>
</evidence>
<name>A0A835YY67_9STRA</name>
<dbReference type="SMART" id="SM00320">
    <property type="entry name" value="WD40"/>
    <property type="match status" value="8"/>
</dbReference>
<dbReference type="InterPro" id="IPR051179">
    <property type="entry name" value="WD_repeat_multifunction"/>
</dbReference>
<evidence type="ECO:0000256" key="3">
    <source>
        <dbReference type="PROSITE-ProRule" id="PRU00221"/>
    </source>
</evidence>
<dbReference type="Gene3D" id="2.130.10.10">
    <property type="entry name" value="YVTN repeat-like/Quinoprotein amine dehydrogenase"/>
    <property type="match status" value="2"/>
</dbReference>
<dbReference type="InterPro" id="IPR019775">
    <property type="entry name" value="WD40_repeat_CS"/>
</dbReference>
<organism evidence="5 6">
    <name type="scientific">Tribonema minus</name>
    <dbReference type="NCBI Taxonomy" id="303371"/>
    <lineage>
        <taxon>Eukaryota</taxon>
        <taxon>Sar</taxon>
        <taxon>Stramenopiles</taxon>
        <taxon>Ochrophyta</taxon>
        <taxon>PX clade</taxon>
        <taxon>Xanthophyceae</taxon>
        <taxon>Tribonematales</taxon>
        <taxon>Tribonemataceae</taxon>
        <taxon>Tribonema</taxon>
    </lineage>
</organism>